<dbReference type="PIRSF" id="PIRSF006487">
    <property type="entry name" value="GcvT"/>
    <property type="match status" value="1"/>
</dbReference>
<dbReference type="PANTHER" id="PTHR43757:SF2">
    <property type="entry name" value="AMINOMETHYLTRANSFERASE, MITOCHONDRIAL"/>
    <property type="match status" value="1"/>
</dbReference>
<dbReference type="FunFam" id="3.30.70.1400:FF:000001">
    <property type="entry name" value="Aminomethyltransferase"/>
    <property type="match status" value="1"/>
</dbReference>
<comment type="catalytic activity">
    <reaction evidence="6">
        <text>N(6)-[(R)-S(8)-aminomethyldihydrolipoyl]-L-lysyl-[protein] + (6S)-5,6,7,8-tetrahydrofolate = N(6)-[(R)-dihydrolipoyl]-L-lysyl-[protein] + (6R)-5,10-methylene-5,6,7,8-tetrahydrofolate + NH4(+)</text>
        <dbReference type="Rhea" id="RHEA:16945"/>
        <dbReference type="Rhea" id="RHEA-COMP:10475"/>
        <dbReference type="Rhea" id="RHEA-COMP:10492"/>
        <dbReference type="ChEBI" id="CHEBI:15636"/>
        <dbReference type="ChEBI" id="CHEBI:28938"/>
        <dbReference type="ChEBI" id="CHEBI:57453"/>
        <dbReference type="ChEBI" id="CHEBI:83100"/>
        <dbReference type="ChEBI" id="CHEBI:83143"/>
        <dbReference type="EC" id="2.1.2.10"/>
    </reaction>
</comment>
<dbReference type="EMBL" id="JACHHT010000002">
    <property type="protein sequence ID" value="MBB6521707.1"/>
    <property type="molecule type" value="Genomic_DNA"/>
</dbReference>
<evidence type="ECO:0000256" key="7">
    <source>
        <dbReference type="PIRSR" id="PIRSR006487-1"/>
    </source>
</evidence>
<evidence type="ECO:0000256" key="6">
    <source>
        <dbReference type="ARBA" id="ARBA00047665"/>
    </source>
</evidence>
<dbReference type="InterPro" id="IPR029043">
    <property type="entry name" value="GcvT/YgfZ_C"/>
</dbReference>
<reference evidence="10 11" key="1">
    <citation type="submission" date="2020-08" db="EMBL/GenBank/DDBJ databases">
        <title>Genomic Encyclopedia of Type Strains, Phase IV (KMG-IV): sequencing the most valuable type-strain genomes for metagenomic binning, comparative biology and taxonomic classification.</title>
        <authorList>
            <person name="Goeker M."/>
        </authorList>
    </citation>
    <scope>NUCLEOTIDE SEQUENCE [LARGE SCALE GENOMIC DNA]</scope>
    <source>
        <strain evidence="10 11">DSM 22368</strain>
    </source>
</reference>
<keyword evidence="4 10" id="KW-0808">Transferase</keyword>
<accession>A0A7X0JT79</accession>
<evidence type="ECO:0000256" key="2">
    <source>
        <dbReference type="ARBA" id="ARBA00012616"/>
    </source>
</evidence>
<dbReference type="InterPro" id="IPR028896">
    <property type="entry name" value="GcvT/YgfZ/DmdA"/>
</dbReference>
<dbReference type="EC" id="2.1.2.10" evidence="2"/>
<dbReference type="GO" id="GO:0005960">
    <property type="term" value="C:glycine cleavage complex"/>
    <property type="evidence" value="ECO:0007669"/>
    <property type="project" value="InterPro"/>
</dbReference>
<feature type="binding site" evidence="7">
    <location>
        <position position="196"/>
    </location>
    <ligand>
        <name>substrate</name>
    </ligand>
</feature>
<comment type="caution">
    <text evidence="10">The sequence shown here is derived from an EMBL/GenBank/DDBJ whole genome shotgun (WGS) entry which is preliminary data.</text>
</comment>
<dbReference type="GO" id="GO:0008168">
    <property type="term" value="F:methyltransferase activity"/>
    <property type="evidence" value="ECO:0007669"/>
    <property type="project" value="UniProtKB-KW"/>
</dbReference>
<dbReference type="NCBIfam" id="NF001567">
    <property type="entry name" value="PRK00389.1"/>
    <property type="match status" value="1"/>
</dbReference>
<dbReference type="NCBIfam" id="NF010093">
    <property type="entry name" value="PRK13579.1"/>
    <property type="match status" value="1"/>
</dbReference>
<protein>
    <recommendedName>
        <fullName evidence="2">aminomethyltransferase</fullName>
        <ecNumber evidence="2">2.1.2.10</ecNumber>
    </recommendedName>
    <alternativeName>
        <fullName evidence="5">Glycine cleavage system T protein</fullName>
    </alternativeName>
</protein>
<sequence>MSETILKTPLYDLHVELGGRMVPFAGYSMPVQYPLGIKGEHLHCRDQAGLFDVSHMGQLIIRGEGLALALEKLIPVDLQALAKNQQTYAVLTNEEGGILDDLIICKWEEDCFFLVVNAACKEQDIAHLKSHLEGFDFEILEDRALLALQGLQAAEVMKRFAEPACELTFMNGCHCEFDGAPVYITRSGYTGEDGFEISVENASVEKVARALLACDEVEPIGLGARDSLRLEAGLCLYGHDMNTQTSPIEASLIWSISKSRRRDGAKAAGFLGAERVLNDIELGVSRKRVGFLVEGRLPVREGAGIFDADGNQVGEITSGGFGPSINAPVAMGYVPLSLAKPDTQLTAKVRNKDIVITVAKTPFVPQRYFRG</sequence>
<dbReference type="Gene3D" id="3.30.1360.120">
    <property type="entry name" value="Probable tRNA modification gtpase trme, domain 1"/>
    <property type="match status" value="1"/>
</dbReference>
<dbReference type="InterPro" id="IPR013977">
    <property type="entry name" value="GcvT_C"/>
</dbReference>
<dbReference type="GO" id="GO:0008483">
    <property type="term" value="F:transaminase activity"/>
    <property type="evidence" value="ECO:0007669"/>
    <property type="project" value="UniProtKB-KW"/>
</dbReference>
<dbReference type="Gene3D" id="4.10.1250.10">
    <property type="entry name" value="Aminomethyltransferase fragment"/>
    <property type="match status" value="1"/>
</dbReference>
<evidence type="ECO:0000256" key="5">
    <source>
        <dbReference type="ARBA" id="ARBA00031395"/>
    </source>
</evidence>
<dbReference type="PANTHER" id="PTHR43757">
    <property type="entry name" value="AMINOMETHYLTRANSFERASE"/>
    <property type="match status" value="1"/>
</dbReference>
<dbReference type="Pfam" id="PF08669">
    <property type="entry name" value="GCV_T_C"/>
    <property type="match status" value="1"/>
</dbReference>
<dbReference type="InterPro" id="IPR027266">
    <property type="entry name" value="TrmE/GcvT-like"/>
</dbReference>
<dbReference type="GO" id="GO:0006546">
    <property type="term" value="P:glycine catabolic process"/>
    <property type="evidence" value="ECO:0007669"/>
    <property type="project" value="InterPro"/>
</dbReference>
<dbReference type="Gene3D" id="3.30.70.1400">
    <property type="entry name" value="Aminomethyltransferase beta-barrel domains"/>
    <property type="match status" value="1"/>
</dbReference>
<dbReference type="AlphaFoldDB" id="A0A7X0JT79"/>
<comment type="similarity">
    <text evidence="1">Belongs to the GcvT family.</text>
</comment>
<dbReference type="Pfam" id="PF01571">
    <property type="entry name" value="GCV_T"/>
    <property type="match status" value="1"/>
</dbReference>
<evidence type="ECO:0000259" key="8">
    <source>
        <dbReference type="Pfam" id="PF01571"/>
    </source>
</evidence>
<dbReference type="InParanoid" id="A0A7X0JT79"/>
<evidence type="ECO:0000256" key="1">
    <source>
        <dbReference type="ARBA" id="ARBA00008609"/>
    </source>
</evidence>
<keyword evidence="11" id="KW-1185">Reference proteome</keyword>
<dbReference type="RefSeq" id="WP_166844686.1">
    <property type="nucleotide sequence ID" value="NZ_JAAONY010000002.1"/>
</dbReference>
<evidence type="ECO:0000259" key="9">
    <source>
        <dbReference type="Pfam" id="PF08669"/>
    </source>
</evidence>
<dbReference type="Proteomes" id="UP000528457">
    <property type="component" value="Unassembled WGS sequence"/>
</dbReference>
<evidence type="ECO:0000313" key="11">
    <source>
        <dbReference type="Proteomes" id="UP000528457"/>
    </source>
</evidence>
<keyword evidence="3" id="KW-0032">Aminotransferase</keyword>
<evidence type="ECO:0000256" key="4">
    <source>
        <dbReference type="ARBA" id="ARBA00022679"/>
    </source>
</evidence>
<dbReference type="SUPFAM" id="SSF103025">
    <property type="entry name" value="Folate-binding domain"/>
    <property type="match status" value="1"/>
</dbReference>
<dbReference type="Gene3D" id="2.40.30.110">
    <property type="entry name" value="Aminomethyltransferase beta-barrel domains"/>
    <property type="match status" value="1"/>
</dbReference>
<feature type="domain" description="Aminomethyltransferase C-terminal" evidence="9">
    <location>
        <begin position="286"/>
        <end position="364"/>
    </location>
</feature>
<name>A0A7X0JT79_9GAMM</name>
<evidence type="ECO:0000313" key="10">
    <source>
        <dbReference type="EMBL" id="MBB6521707.1"/>
    </source>
</evidence>
<proteinExistence type="inferred from homology"/>
<evidence type="ECO:0000256" key="3">
    <source>
        <dbReference type="ARBA" id="ARBA00022576"/>
    </source>
</evidence>
<organism evidence="10 11">
    <name type="scientific">Pseudoteredinibacter isoporae</name>
    <dbReference type="NCBI Taxonomy" id="570281"/>
    <lineage>
        <taxon>Bacteria</taxon>
        <taxon>Pseudomonadati</taxon>
        <taxon>Pseudomonadota</taxon>
        <taxon>Gammaproteobacteria</taxon>
        <taxon>Cellvibrionales</taxon>
        <taxon>Cellvibrionaceae</taxon>
        <taxon>Pseudoteredinibacter</taxon>
    </lineage>
</organism>
<dbReference type="GO" id="GO:0004047">
    <property type="term" value="F:aminomethyltransferase activity"/>
    <property type="evidence" value="ECO:0007669"/>
    <property type="project" value="UniProtKB-EC"/>
</dbReference>
<dbReference type="SUPFAM" id="SSF101790">
    <property type="entry name" value="Aminomethyltransferase beta-barrel domain"/>
    <property type="match status" value="1"/>
</dbReference>
<gene>
    <name evidence="10" type="ORF">HNR48_001992</name>
</gene>
<dbReference type="GO" id="GO:0032259">
    <property type="term" value="P:methylation"/>
    <property type="evidence" value="ECO:0007669"/>
    <property type="project" value="UniProtKB-KW"/>
</dbReference>
<feature type="domain" description="GCVT N-terminal" evidence="8">
    <location>
        <begin position="10"/>
        <end position="258"/>
    </location>
</feature>
<dbReference type="InterPro" id="IPR006222">
    <property type="entry name" value="GCVT_N"/>
</dbReference>
<dbReference type="NCBIfam" id="TIGR00528">
    <property type="entry name" value="gcvT"/>
    <property type="match status" value="1"/>
</dbReference>
<keyword evidence="10" id="KW-0489">Methyltransferase</keyword>
<dbReference type="InterPro" id="IPR006223">
    <property type="entry name" value="GcvT"/>
</dbReference>